<reference evidence="2" key="1">
    <citation type="submission" date="2023-10" db="EMBL/GenBank/DDBJ databases">
        <authorList>
            <person name="Chen Y."/>
            <person name="Shah S."/>
            <person name="Dougan E. K."/>
            <person name="Thang M."/>
            <person name="Chan C."/>
        </authorList>
    </citation>
    <scope>NUCLEOTIDE SEQUENCE [LARGE SCALE GENOMIC DNA]</scope>
</reference>
<protein>
    <submittedName>
        <fullName evidence="2">Uncharacterized protein</fullName>
    </submittedName>
</protein>
<keyword evidence="3" id="KW-1185">Reference proteome</keyword>
<dbReference type="Proteomes" id="UP001189429">
    <property type="component" value="Unassembled WGS sequence"/>
</dbReference>
<feature type="region of interest" description="Disordered" evidence="1">
    <location>
        <begin position="604"/>
        <end position="630"/>
    </location>
</feature>
<comment type="caution">
    <text evidence="2">The sequence shown here is derived from an EMBL/GenBank/DDBJ whole genome shotgun (WGS) entry which is preliminary data.</text>
</comment>
<feature type="compositionally biased region" description="Basic and acidic residues" evidence="1">
    <location>
        <begin position="756"/>
        <end position="769"/>
    </location>
</feature>
<feature type="compositionally biased region" description="Gly residues" evidence="1">
    <location>
        <begin position="671"/>
        <end position="680"/>
    </location>
</feature>
<evidence type="ECO:0000256" key="1">
    <source>
        <dbReference type="SAM" id="MobiDB-lite"/>
    </source>
</evidence>
<feature type="region of interest" description="Disordered" evidence="1">
    <location>
        <begin position="666"/>
        <end position="701"/>
    </location>
</feature>
<accession>A0ABN9RD77</accession>
<evidence type="ECO:0000313" key="2">
    <source>
        <dbReference type="EMBL" id="CAK0815883.1"/>
    </source>
</evidence>
<evidence type="ECO:0000313" key="3">
    <source>
        <dbReference type="Proteomes" id="UP001189429"/>
    </source>
</evidence>
<name>A0ABN9RD77_9DINO</name>
<organism evidence="2 3">
    <name type="scientific">Prorocentrum cordatum</name>
    <dbReference type="NCBI Taxonomy" id="2364126"/>
    <lineage>
        <taxon>Eukaryota</taxon>
        <taxon>Sar</taxon>
        <taxon>Alveolata</taxon>
        <taxon>Dinophyceae</taxon>
        <taxon>Prorocentrales</taxon>
        <taxon>Prorocentraceae</taxon>
        <taxon>Prorocentrum</taxon>
    </lineage>
</organism>
<gene>
    <name evidence="2" type="ORF">PCOR1329_LOCUS19018</name>
</gene>
<sequence>MAWKIEACRRSVRALAPNKHRTMLMVSVDDPPPGPHIYRARAALTVGSSETGVANVIEGDRQLALLRLPGAAVAGPARVSGPVTIDEVKEANLPLSRNQTKALATSRKLRDALIGQPGWDIEGGDFVDVHGDLGGDAVSGSYRRLTSSAACEKAARCQGRKLTRLFRPSVSRARVFRAGVTAKASRGSAIMGVPSGRLRRLRVGAIKARGRLARGAALGLASLGQSGGWKRDPLTIVTRTVLMAYAEMVWASLLPEAAARSCLATCLSIAKRLHPWRMVKEPISALVLTLERVGWGLINGDPYRLHDRLGHEYQLRRYSPAFFGHTVSLGCRRAIGLEEVKRNGSSMWGWEVPPFWHSTWLAIAPRRLNESSCWATFSQGFSPWGLFPAISELVQRPLRTDDYFKHATSWPSFGPFADGEHAFADGSGLDQNYPSLRTAGRSIIVFDKNRRLVTEAWGSVPLSEGHEQLARDGEDYAVKVRTGTIAGGSFKLYCDCLATVRCAGNPVAAAAGCQRAHVWAGRAERLKDAEVIKVKAHLGPQTVREGLITQSELDGKDLVDARAKEGASAVRADINLIHCVEGLPVHCSPGGEAPLEIIDLGEWPADPAEADGEDTAPSDSADSVCTGESPLPGLDSSLRYLVHRGATTAALRASRPGVEMRALHILQRPGGRPGGRCGGAEEGDPFVGPPPEADRRQGRPGARWPAASLAAAAGLVLAVGAASRSVGAAYQRAGVRTVERVIRADAERIRDRDRIDDRREEKEKEKEEEAAMDAAQGAAEGEEDNVSLGNVTNVSRDDHRLEGCYDAMADYKLLTDGYLFDFLVRAVFSTVEDGTVIVDSACNAFDFTIQNKFAKFTMNGLLNVPEATEAEDGMSVTSAVPLEPGVPFMIRVSKGIKWSKADQLPPLCIQVHPEPPRGAEGR</sequence>
<proteinExistence type="predicted"/>
<dbReference type="EMBL" id="CAUYUJ010006025">
    <property type="protein sequence ID" value="CAK0815883.1"/>
    <property type="molecule type" value="Genomic_DNA"/>
</dbReference>
<feature type="region of interest" description="Disordered" evidence="1">
    <location>
        <begin position="756"/>
        <end position="790"/>
    </location>
</feature>